<dbReference type="Proteomes" id="UP000188637">
    <property type="component" value="Unassembled WGS sequence"/>
</dbReference>
<gene>
    <name evidence="1" type="ORF">AN640_08260</name>
</gene>
<proteinExistence type="predicted"/>
<comment type="caution">
    <text evidence="1">The sequence shown here is derived from an EMBL/GenBank/DDBJ whole genome shotgun (WGS) entry which is preliminary data.</text>
</comment>
<evidence type="ECO:0000313" key="1">
    <source>
        <dbReference type="EMBL" id="ONI41115.1"/>
    </source>
</evidence>
<reference evidence="1" key="1">
    <citation type="submission" date="2016-08" db="EMBL/GenBank/DDBJ databases">
        <authorList>
            <person name="Ngugi D.K."/>
            <person name="Miyake S."/>
            <person name="Stingl U."/>
        </authorList>
    </citation>
    <scope>NUCLEOTIDE SEQUENCE</scope>
    <source>
        <strain evidence="1">SCG-D08WGA-EpuloA1</strain>
    </source>
</reference>
<organism evidence="1 2">
    <name type="scientific">Candidatus Epulonipiscium fishelsonii</name>
    <dbReference type="NCBI Taxonomy" id="77094"/>
    <lineage>
        <taxon>Bacteria</taxon>
        <taxon>Bacillati</taxon>
        <taxon>Bacillota</taxon>
        <taxon>Clostridia</taxon>
        <taxon>Lachnospirales</taxon>
        <taxon>Lachnospiraceae</taxon>
        <taxon>Candidatus Epulonipiscium</taxon>
    </lineage>
</organism>
<accession>A0ACC8XE57</accession>
<dbReference type="EMBL" id="LJHD01000225">
    <property type="protein sequence ID" value="ONI41115.1"/>
    <property type="molecule type" value="Genomic_DNA"/>
</dbReference>
<keyword evidence="2" id="KW-1185">Reference proteome</keyword>
<protein>
    <submittedName>
        <fullName evidence="1">Uncharacterized protein</fullName>
    </submittedName>
</protein>
<name>A0ACC8XE57_9FIRM</name>
<evidence type="ECO:0000313" key="2">
    <source>
        <dbReference type="Proteomes" id="UP000188637"/>
    </source>
</evidence>
<sequence length="311" mass="35096">MVSKVIPVLLLFLLGVWIKHINFISNEGMKALKRWAVGLALPVVLFQTFLYITLEKEYFALAMLMFILFTTLMGVGKLFNYVPKVYNKYNPFMATAFSFGLIGLPLFSIIHGQENVSIFSIIGLAHEFFVWTFYYMALRITSSGGTFLFKEVLNILKSPIIISICLGLILNLLNVPILLKENEFWLGFVETVEYISSTATPIILVTLGYGMEVQPQYLKKSAKLMLIRFISIAVIGIPFKFIVEIFVSPSILFDVSYISFLLLPPMFSLPILIGENASDEDIGIVSTAVSIFTFLSLIVFIIYSFYTVTIL</sequence>